<evidence type="ECO:0000313" key="3">
    <source>
        <dbReference type="Proteomes" id="UP000203864"/>
    </source>
</evidence>
<evidence type="ECO:0000256" key="1">
    <source>
        <dbReference type="SAM" id="Phobius"/>
    </source>
</evidence>
<keyword evidence="3" id="KW-1185">Reference proteome</keyword>
<reference evidence="2 3" key="1">
    <citation type="journal article" date="2012" name="Appl. Environ. Microbiol.">
        <title>High Diversity and Novel Species of Pseudomonas aeruginosa Bacteriophages.</title>
        <authorList>
            <person name="Sepulveda-Robles O."/>
            <person name="Kameyama L."/>
            <person name="Guarneros G."/>
        </authorList>
    </citation>
    <scope>NUCLEOTIDE SEQUENCE [LARGE SCALE GENOMIC DNA]</scope>
</reference>
<protein>
    <submittedName>
        <fullName evidence="2">Uncharacterized protein</fullName>
    </submittedName>
</protein>
<keyword evidence="1" id="KW-0472">Membrane</keyword>
<accession>A0A0S0MUZ7</accession>
<dbReference type="RefSeq" id="YP_009199481.1">
    <property type="nucleotide sequence ID" value="NC_028809.1"/>
</dbReference>
<proteinExistence type="predicted"/>
<sequence length="77" mass="8182">MCDQEGEDDGLGCARGLMWAVPLGILLWAVVVGSIVLVRSCHERSTVESGRSQAVEVPVAQALSRATVAESSEVRQD</sequence>
<dbReference type="GeneID" id="26626430"/>
<organism evidence="2 3">
    <name type="scientific">Pseudomonas phage PaMx74</name>
    <dbReference type="NCBI Taxonomy" id="1175663"/>
    <lineage>
        <taxon>Viruses</taxon>
        <taxon>Duplodnaviria</taxon>
        <taxon>Heunggongvirae</taxon>
        <taxon>Uroviricota</taxon>
        <taxon>Caudoviricetes</taxon>
        <taxon>Mesyanzhinovviridae</taxon>
        <taxon>Bradleyvirinae</taxon>
        <taxon>Cinvestavvirus</taxon>
        <taxon>Cinvestavvirus PaMx74</taxon>
        <taxon>Pamexvirus PaMx74</taxon>
    </lineage>
</organism>
<dbReference type="Proteomes" id="UP000203864">
    <property type="component" value="Segment"/>
</dbReference>
<evidence type="ECO:0000313" key="2">
    <source>
        <dbReference type="EMBL" id="ALH23503.1"/>
    </source>
</evidence>
<dbReference type="KEGG" id="vg:26626430"/>
<keyword evidence="1" id="KW-0812">Transmembrane</keyword>
<feature type="transmembrane region" description="Helical" evidence="1">
    <location>
        <begin position="17"/>
        <end position="38"/>
    </location>
</feature>
<dbReference type="EMBL" id="JQ067093">
    <property type="protein sequence ID" value="ALH23503.1"/>
    <property type="molecule type" value="Genomic_DNA"/>
</dbReference>
<name>A0A0S0MUZ7_9CAUD</name>
<gene>
    <name evidence="2" type="ORF">PaMx74_42</name>
</gene>
<keyword evidence="1" id="KW-1133">Transmembrane helix</keyword>